<evidence type="ECO:0000256" key="2">
    <source>
        <dbReference type="SAM" id="MobiDB-lite"/>
    </source>
</evidence>
<keyword evidence="1" id="KW-0560">Oxidoreductase</keyword>
<dbReference type="InterPro" id="IPR024134">
    <property type="entry name" value="SOD_Cu/Zn_/chaperone"/>
</dbReference>
<dbReference type="InterPro" id="IPR036423">
    <property type="entry name" value="SOD-like_Cu/Zn_dom_sf"/>
</dbReference>
<sequence>MDPDYLTPPPGDVVVSHGPGLPDSTSGSERPALCISLLVLLVQLQATLQACDDAAALPELSQYNDVMYAACRVKPSSGLAVGLPRVHGHVLFKQELPQGPLNVYFYMNGFRAEGAGDAAHLRAIHIHQFGDIGEGCGATGGHYNPYGAPHPAHPGDFGNFAVRDGKIVAEKESANATLSGPLSVIGRAVVLHQEADDLGQGSDAASTLHGNAGTRLACCVIGLSSDTLWKKYR</sequence>
<feature type="compositionally biased region" description="Pro residues" evidence="2">
    <location>
        <begin position="1"/>
        <end position="11"/>
    </location>
</feature>
<dbReference type="PRINTS" id="PR00068">
    <property type="entry name" value="CUZNDISMTASE"/>
</dbReference>
<dbReference type="SUPFAM" id="SSF49329">
    <property type="entry name" value="Cu,Zn superoxide dismutase-like"/>
    <property type="match status" value="1"/>
</dbReference>
<dbReference type="GO" id="GO:0005507">
    <property type="term" value="F:copper ion binding"/>
    <property type="evidence" value="ECO:0007669"/>
    <property type="project" value="InterPro"/>
</dbReference>
<dbReference type="PROSITE" id="PS00332">
    <property type="entry name" value="SOD_CU_ZN_2"/>
    <property type="match status" value="1"/>
</dbReference>
<dbReference type="EC" id="1.15.1.1" evidence="1"/>
<evidence type="ECO:0000313" key="5">
    <source>
        <dbReference type="Proteomes" id="UP001174136"/>
    </source>
</evidence>
<dbReference type="GO" id="GO:0004784">
    <property type="term" value="F:superoxide dismutase activity"/>
    <property type="evidence" value="ECO:0007669"/>
    <property type="project" value="UniProtKB-EC"/>
</dbReference>
<comment type="catalytic activity">
    <reaction evidence="1">
        <text>2 superoxide + 2 H(+) = H2O2 + O2</text>
        <dbReference type="Rhea" id="RHEA:20696"/>
        <dbReference type="ChEBI" id="CHEBI:15378"/>
        <dbReference type="ChEBI" id="CHEBI:15379"/>
        <dbReference type="ChEBI" id="CHEBI:16240"/>
        <dbReference type="ChEBI" id="CHEBI:18421"/>
        <dbReference type="EC" id="1.15.1.1"/>
    </reaction>
</comment>
<comment type="similarity">
    <text evidence="1">Belongs to the Cu-Zn superoxide dismutase family.</text>
</comment>
<comment type="function">
    <text evidence="1">Destroys radicals which are normally produced within the cells and which are toxic to biological systems.</text>
</comment>
<protein>
    <recommendedName>
        <fullName evidence="1">Superoxide dismutase [Cu-Zn]</fullName>
        <ecNumber evidence="1">1.15.1.1</ecNumber>
    </recommendedName>
</protein>
<dbReference type="InterPro" id="IPR001424">
    <property type="entry name" value="SOD_Cu_Zn_dom"/>
</dbReference>
<keyword evidence="1" id="KW-0186">Copper</keyword>
<comment type="cofactor">
    <cofactor evidence="1">
        <name>Zn(2+)</name>
        <dbReference type="ChEBI" id="CHEBI:29105"/>
    </cofactor>
    <text evidence="1">Binds 1 zinc ion per subunit.</text>
</comment>
<dbReference type="Pfam" id="PF00080">
    <property type="entry name" value="Sod_Cu"/>
    <property type="match status" value="1"/>
</dbReference>
<organism evidence="4 5">
    <name type="scientific">Merluccius polli</name>
    <name type="common">Benguela hake</name>
    <name type="synonym">Merluccius cadenati</name>
    <dbReference type="NCBI Taxonomy" id="89951"/>
    <lineage>
        <taxon>Eukaryota</taxon>
        <taxon>Metazoa</taxon>
        <taxon>Chordata</taxon>
        <taxon>Craniata</taxon>
        <taxon>Vertebrata</taxon>
        <taxon>Euteleostomi</taxon>
        <taxon>Actinopterygii</taxon>
        <taxon>Neopterygii</taxon>
        <taxon>Teleostei</taxon>
        <taxon>Neoteleostei</taxon>
        <taxon>Acanthomorphata</taxon>
        <taxon>Zeiogadaria</taxon>
        <taxon>Gadariae</taxon>
        <taxon>Gadiformes</taxon>
        <taxon>Gadoidei</taxon>
        <taxon>Merlucciidae</taxon>
        <taxon>Merluccius</taxon>
    </lineage>
</organism>
<feature type="domain" description="Superoxide dismutase copper/zinc binding" evidence="3">
    <location>
        <begin position="86"/>
        <end position="221"/>
    </location>
</feature>
<comment type="caution">
    <text evidence="4">The sequence shown here is derived from an EMBL/GenBank/DDBJ whole genome shotgun (WGS) entry which is preliminary data.</text>
</comment>
<dbReference type="AlphaFoldDB" id="A0AA47MF02"/>
<dbReference type="InterPro" id="IPR018152">
    <property type="entry name" value="SOD_Cu/Zn_BS"/>
</dbReference>
<name>A0AA47MF02_MERPO</name>
<keyword evidence="1" id="KW-0479">Metal-binding</keyword>
<dbReference type="Gene3D" id="2.60.40.200">
    <property type="entry name" value="Superoxide dismutase, copper/zinc binding domain"/>
    <property type="match status" value="1"/>
</dbReference>
<dbReference type="PANTHER" id="PTHR10003">
    <property type="entry name" value="SUPEROXIDE DISMUTASE CU-ZN -RELATED"/>
    <property type="match status" value="1"/>
</dbReference>
<evidence type="ECO:0000259" key="3">
    <source>
        <dbReference type="Pfam" id="PF00080"/>
    </source>
</evidence>
<keyword evidence="5" id="KW-1185">Reference proteome</keyword>
<keyword evidence="1" id="KW-0862">Zinc</keyword>
<accession>A0AA47MF02</accession>
<dbReference type="EMBL" id="JAOPHQ010004565">
    <property type="protein sequence ID" value="KAK0138872.1"/>
    <property type="molecule type" value="Genomic_DNA"/>
</dbReference>
<dbReference type="PROSITE" id="PS00087">
    <property type="entry name" value="SOD_CU_ZN_1"/>
    <property type="match status" value="1"/>
</dbReference>
<comment type="cofactor">
    <cofactor evidence="1">
        <name>Cu cation</name>
        <dbReference type="ChEBI" id="CHEBI:23378"/>
    </cofactor>
    <text evidence="1">Binds 1 copper ion per subunit.</text>
</comment>
<dbReference type="Proteomes" id="UP001174136">
    <property type="component" value="Unassembled WGS sequence"/>
</dbReference>
<gene>
    <name evidence="4" type="primary">SOD3_1</name>
    <name evidence="4" type="ORF">N1851_024574</name>
</gene>
<evidence type="ECO:0000256" key="1">
    <source>
        <dbReference type="RuleBase" id="RU000393"/>
    </source>
</evidence>
<feature type="region of interest" description="Disordered" evidence="2">
    <location>
        <begin position="1"/>
        <end position="24"/>
    </location>
</feature>
<proteinExistence type="inferred from homology"/>
<evidence type="ECO:0000313" key="4">
    <source>
        <dbReference type="EMBL" id="KAK0138872.1"/>
    </source>
</evidence>
<reference evidence="4" key="1">
    <citation type="journal article" date="2023" name="Front. Mar. Sci.">
        <title>A new Merluccius polli reference genome to investigate the effects of global change in West African waters.</title>
        <authorList>
            <person name="Mateo J.L."/>
            <person name="Blanco-Fernandez C."/>
            <person name="Garcia-Vazquez E."/>
            <person name="Machado-Schiaffino G."/>
        </authorList>
    </citation>
    <scope>NUCLEOTIDE SEQUENCE</scope>
    <source>
        <strain evidence="4">C29</strain>
        <tissue evidence="4">Fin</tissue>
    </source>
</reference>